<keyword evidence="1" id="KW-0732">Signal</keyword>
<dbReference type="Proteomes" id="UP000237271">
    <property type="component" value="Unassembled WGS sequence"/>
</dbReference>
<accession>A0A2P4WZN5</accession>
<feature type="chain" id="PRO_5015191913" evidence="1">
    <location>
        <begin position="16"/>
        <end position="277"/>
    </location>
</feature>
<evidence type="ECO:0000313" key="3">
    <source>
        <dbReference type="Proteomes" id="UP000237271"/>
    </source>
</evidence>
<reference evidence="2 3" key="1">
    <citation type="journal article" date="2017" name="Genome Biol. Evol.">
        <title>Phytophthora megakarya and P. palmivora, closely related causal agents of cacao black pod rot, underwent increases in genome sizes and gene numbers by different mechanisms.</title>
        <authorList>
            <person name="Ali S.S."/>
            <person name="Shao J."/>
            <person name="Lary D.J."/>
            <person name="Kronmiller B."/>
            <person name="Shen D."/>
            <person name="Strem M.D."/>
            <person name="Amoako-Attah I."/>
            <person name="Akrofi A.Y."/>
            <person name="Begoude B.A."/>
            <person name="Ten Hoopen G.M."/>
            <person name="Coulibaly K."/>
            <person name="Kebe B.I."/>
            <person name="Melnick R.L."/>
            <person name="Guiltinan M.J."/>
            <person name="Tyler B.M."/>
            <person name="Meinhardt L.W."/>
            <person name="Bailey B.A."/>
        </authorList>
    </citation>
    <scope>NUCLEOTIDE SEQUENCE [LARGE SCALE GENOMIC DNA]</scope>
    <source>
        <strain evidence="3">sbr112.9</strain>
    </source>
</reference>
<dbReference type="OrthoDB" id="110014at2759"/>
<evidence type="ECO:0000256" key="1">
    <source>
        <dbReference type="SAM" id="SignalP"/>
    </source>
</evidence>
<feature type="signal peptide" evidence="1">
    <location>
        <begin position="1"/>
        <end position="15"/>
    </location>
</feature>
<gene>
    <name evidence="2" type="ORF">PHPALM_36547</name>
</gene>
<comment type="caution">
    <text evidence="2">The sequence shown here is derived from an EMBL/GenBank/DDBJ whole genome shotgun (WGS) entry which is preliminary data.</text>
</comment>
<organism evidence="2 3">
    <name type="scientific">Phytophthora palmivora</name>
    <dbReference type="NCBI Taxonomy" id="4796"/>
    <lineage>
        <taxon>Eukaryota</taxon>
        <taxon>Sar</taxon>
        <taxon>Stramenopiles</taxon>
        <taxon>Oomycota</taxon>
        <taxon>Peronosporomycetes</taxon>
        <taxon>Peronosporales</taxon>
        <taxon>Peronosporaceae</taxon>
        <taxon>Phytophthora</taxon>
    </lineage>
</organism>
<protein>
    <submittedName>
        <fullName evidence="2">Secreted RxLR effector peptide protein</fullName>
    </submittedName>
</protein>
<dbReference type="EMBL" id="NCKW01020158">
    <property type="protein sequence ID" value="POM58761.1"/>
    <property type="molecule type" value="Genomic_DNA"/>
</dbReference>
<dbReference type="AlphaFoldDB" id="A0A2P4WZN5"/>
<keyword evidence="3" id="KW-1185">Reference proteome</keyword>
<proteinExistence type="predicted"/>
<sequence length="277" mass="31674">MHIFQVLLVTILACSEVILVTPSSERAKISVVTLPELKNSAFPGQRRSLRSDKSVGTEDQDLEEKGFIKYLNVLWWLETGKSDDHVRKALKLNGLDDATMKTQPNYKYYKYFARKLVDYKLAKWFQKKFTTFNVWTKLGFQDVTLKTSDDLVKLLNTANGKIYKRYVNGVDYRARKSLYAGYKPSISIDSYATEAEMIARTTIMANAEKNEAVAKALLGLTVPGKPLTTLKNDALQKHRGYTYFEYYQGLRGLKVNDKENFEKLFQTLKTRNAATTA</sequence>
<evidence type="ECO:0000313" key="2">
    <source>
        <dbReference type="EMBL" id="POM58761.1"/>
    </source>
</evidence>
<name>A0A2P4WZN5_9STRA</name>